<dbReference type="EMBL" id="JALBUF010000002">
    <property type="protein sequence ID" value="MCI0182929.1"/>
    <property type="molecule type" value="Genomic_DNA"/>
</dbReference>
<dbReference type="InterPro" id="IPR036365">
    <property type="entry name" value="PGBD-like_sf"/>
</dbReference>
<name>A0A9X1V8L3_9BACL</name>
<sequence length="108" mass="12559">MMWRGKNVNAGPDDVLYNIGFQDYGHAVGFVQYMLRRLGFYQGPVTEHFNQWTEEALKHFQMSQHQTITGRMDHHMWTILIGVAVHQQILQNEVGPQFVNHFTVAQMG</sequence>
<organism evidence="2 3">
    <name type="scientific">Sulfoacidibacillus ferrooxidans</name>
    <dbReference type="NCBI Taxonomy" id="2005001"/>
    <lineage>
        <taxon>Bacteria</taxon>
        <taxon>Bacillati</taxon>
        <taxon>Bacillota</taxon>
        <taxon>Bacilli</taxon>
        <taxon>Bacillales</taxon>
        <taxon>Alicyclobacillaceae</taxon>
        <taxon>Sulfoacidibacillus</taxon>
    </lineage>
</organism>
<gene>
    <name evidence="2" type="ORF">MM817_01198</name>
</gene>
<dbReference type="Gene3D" id="1.10.101.10">
    <property type="entry name" value="PGBD-like superfamily/PGBD"/>
    <property type="match status" value="1"/>
</dbReference>
<keyword evidence="3" id="KW-1185">Reference proteome</keyword>
<comment type="caution">
    <text evidence="2">The sequence shown here is derived from an EMBL/GenBank/DDBJ whole genome shotgun (WGS) entry which is preliminary data.</text>
</comment>
<dbReference type="InterPro" id="IPR002477">
    <property type="entry name" value="Peptidoglycan-bd-like"/>
</dbReference>
<accession>A0A9X1V8L3</accession>
<feature type="domain" description="Peptidoglycan binding-like" evidence="1">
    <location>
        <begin position="27"/>
        <end position="80"/>
    </location>
</feature>
<reference evidence="2" key="1">
    <citation type="submission" date="2022-03" db="EMBL/GenBank/DDBJ databases">
        <title>Draft Genome Sequence of Firmicute Strain S0AB, a Heterotrophic Iron/Sulfur-Oxidizing Extreme Acidophile.</title>
        <authorList>
            <person name="Vergara E."/>
            <person name="Pakostova E."/>
            <person name="Johnson D.B."/>
            <person name="Holmes D.S."/>
        </authorList>
    </citation>
    <scope>NUCLEOTIDE SEQUENCE</scope>
    <source>
        <strain evidence="2">S0AB</strain>
    </source>
</reference>
<dbReference type="InterPro" id="IPR036366">
    <property type="entry name" value="PGBDSf"/>
</dbReference>
<protein>
    <recommendedName>
        <fullName evidence="1">Peptidoglycan binding-like domain-containing protein</fullName>
    </recommendedName>
</protein>
<evidence type="ECO:0000313" key="2">
    <source>
        <dbReference type="EMBL" id="MCI0182929.1"/>
    </source>
</evidence>
<dbReference type="AlphaFoldDB" id="A0A9X1V8L3"/>
<dbReference type="Proteomes" id="UP001139263">
    <property type="component" value="Unassembled WGS sequence"/>
</dbReference>
<evidence type="ECO:0000259" key="1">
    <source>
        <dbReference type="Pfam" id="PF01471"/>
    </source>
</evidence>
<dbReference type="Pfam" id="PF01471">
    <property type="entry name" value="PG_binding_1"/>
    <property type="match status" value="1"/>
</dbReference>
<dbReference type="SUPFAM" id="SSF47090">
    <property type="entry name" value="PGBD-like"/>
    <property type="match status" value="1"/>
</dbReference>
<proteinExistence type="predicted"/>
<evidence type="ECO:0000313" key="3">
    <source>
        <dbReference type="Proteomes" id="UP001139263"/>
    </source>
</evidence>
<dbReference type="RefSeq" id="WP_241712530.1">
    <property type="nucleotide sequence ID" value="NZ_JALBUF010000002.1"/>
</dbReference>